<dbReference type="Proteomes" id="UP000036987">
    <property type="component" value="Unassembled WGS sequence"/>
</dbReference>
<evidence type="ECO:0000256" key="1">
    <source>
        <dbReference type="ARBA" id="ARBA00007692"/>
    </source>
</evidence>
<keyword evidence="6" id="KW-1185">Reference proteome</keyword>
<comment type="caution">
    <text evidence="5">The sequence shown here is derived from an EMBL/GenBank/DDBJ whole genome shotgun (WGS) entry which is preliminary data.</text>
</comment>
<name>A0A0K9Q5N7_ZOSMR</name>
<organism evidence="5 6">
    <name type="scientific">Zostera marina</name>
    <name type="common">Eelgrass</name>
    <dbReference type="NCBI Taxonomy" id="29655"/>
    <lineage>
        <taxon>Eukaryota</taxon>
        <taxon>Viridiplantae</taxon>
        <taxon>Streptophyta</taxon>
        <taxon>Embryophyta</taxon>
        <taxon>Tracheophyta</taxon>
        <taxon>Spermatophyta</taxon>
        <taxon>Magnoliopsida</taxon>
        <taxon>Liliopsida</taxon>
        <taxon>Zosteraceae</taxon>
        <taxon>Zostera</taxon>
    </lineage>
</organism>
<evidence type="ECO:0000256" key="3">
    <source>
        <dbReference type="ARBA" id="ARBA00022946"/>
    </source>
</evidence>
<evidence type="ECO:0000256" key="2">
    <source>
        <dbReference type="ARBA" id="ARBA00022472"/>
    </source>
</evidence>
<dbReference type="EMBL" id="LFYR01000113">
    <property type="protein sequence ID" value="KMZ75857.1"/>
    <property type="molecule type" value="Genomic_DNA"/>
</dbReference>
<dbReference type="PANTHER" id="PTHR13068:SF112">
    <property type="entry name" value="TRANSCRIPTION TERMINATION FACTOR 3, MITOCHONDRIAL"/>
    <property type="match status" value="1"/>
</dbReference>
<evidence type="ECO:0000313" key="5">
    <source>
        <dbReference type="EMBL" id="KMZ75857.1"/>
    </source>
</evidence>
<evidence type="ECO:0000313" key="6">
    <source>
        <dbReference type="Proteomes" id="UP000036987"/>
    </source>
</evidence>
<feature type="region of interest" description="Disordered" evidence="4">
    <location>
        <begin position="1"/>
        <end position="20"/>
    </location>
</feature>
<reference evidence="6" key="1">
    <citation type="journal article" date="2016" name="Nature">
        <title>The genome of the seagrass Zostera marina reveals angiosperm adaptation to the sea.</title>
        <authorList>
            <person name="Olsen J.L."/>
            <person name="Rouze P."/>
            <person name="Verhelst B."/>
            <person name="Lin Y.-C."/>
            <person name="Bayer T."/>
            <person name="Collen J."/>
            <person name="Dattolo E."/>
            <person name="De Paoli E."/>
            <person name="Dittami S."/>
            <person name="Maumus F."/>
            <person name="Michel G."/>
            <person name="Kersting A."/>
            <person name="Lauritano C."/>
            <person name="Lohaus R."/>
            <person name="Toepel M."/>
            <person name="Tonon T."/>
            <person name="Vanneste K."/>
            <person name="Amirebrahimi M."/>
            <person name="Brakel J."/>
            <person name="Bostroem C."/>
            <person name="Chovatia M."/>
            <person name="Grimwood J."/>
            <person name="Jenkins J.W."/>
            <person name="Jueterbock A."/>
            <person name="Mraz A."/>
            <person name="Stam W.T."/>
            <person name="Tice H."/>
            <person name="Bornberg-Bauer E."/>
            <person name="Green P.J."/>
            <person name="Pearson G.A."/>
            <person name="Procaccini G."/>
            <person name="Duarte C.M."/>
            <person name="Schmutz J."/>
            <person name="Reusch T.B.H."/>
            <person name="Van de Peer Y."/>
        </authorList>
    </citation>
    <scope>NUCLEOTIDE SEQUENCE [LARGE SCALE GENOMIC DNA]</scope>
    <source>
        <strain evidence="6">cv. Finnish</strain>
    </source>
</reference>
<sequence>MDSRGIGGGGGNEGSGGISGFLKQKGFDREIREKMLTKCKRLNDVHPDIAGENWTYLGTNVGIPKRKLPHMIQKCPKLLTLSLHEKLIPMVQCLLTLGTKSNEVTQAIIRFPHILSHSVEEKLCPLLAFLQAIGVPEKQVGKLILTNPRLVSYSIDTKLAVVVRFLGDELGLREQEGMVGKVIAKHPSLMGYSVARRLQPTAEYLKSVVGLSVTDLQKLVLNHPEVLCRDVTKVLGPNVEFLRESGFGRAEMTAVVAGYPPVLIKSVRNSLEPRMRFLVKVMERGVDEVVAYPEFFKHGLKKRLELRHKALKEINVVCSLSDMLDCNRGKFNVKFGVH</sequence>
<dbReference type="STRING" id="29655.A0A0K9Q5N7"/>
<dbReference type="OMA" id="AKEPYIM"/>
<keyword evidence="2" id="KW-0805">Transcription regulation</keyword>
<dbReference type="GO" id="GO:0006353">
    <property type="term" value="P:DNA-templated transcription termination"/>
    <property type="evidence" value="ECO:0007669"/>
    <property type="project" value="UniProtKB-KW"/>
</dbReference>
<dbReference type="PANTHER" id="PTHR13068">
    <property type="entry name" value="CGI-12 PROTEIN-RELATED"/>
    <property type="match status" value="1"/>
</dbReference>
<dbReference type="InterPro" id="IPR003690">
    <property type="entry name" value="MTERF"/>
</dbReference>
<proteinExistence type="inferred from homology"/>
<comment type="similarity">
    <text evidence="1">Belongs to the mTERF family.</text>
</comment>
<dbReference type="AlphaFoldDB" id="A0A0K9Q5N7"/>
<dbReference type="InterPro" id="IPR038538">
    <property type="entry name" value="MTERF_sf"/>
</dbReference>
<dbReference type="Pfam" id="PF02536">
    <property type="entry name" value="mTERF"/>
    <property type="match status" value="1"/>
</dbReference>
<dbReference type="OrthoDB" id="4062651at2759"/>
<keyword evidence="2" id="KW-0804">Transcription</keyword>
<protein>
    <submittedName>
        <fullName evidence="5">Mitochondrial transcription termination factor family protein</fullName>
    </submittedName>
</protein>
<gene>
    <name evidence="5" type="ORF">ZOSMA_10G01250</name>
</gene>
<keyword evidence="2" id="KW-0806">Transcription termination</keyword>
<accession>A0A0K9Q5N7</accession>
<keyword evidence="3" id="KW-0809">Transit peptide</keyword>
<evidence type="ECO:0000256" key="4">
    <source>
        <dbReference type="SAM" id="MobiDB-lite"/>
    </source>
</evidence>
<feature type="compositionally biased region" description="Gly residues" evidence="4">
    <location>
        <begin position="1"/>
        <end position="19"/>
    </location>
</feature>
<dbReference type="SMART" id="SM00733">
    <property type="entry name" value="Mterf"/>
    <property type="match status" value="7"/>
</dbReference>
<dbReference type="GO" id="GO:0003676">
    <property type="term" value="F:nucleic acid binding"/>
    <property type="evidence" value="ECO:0007669"/>
    <property type="project" value="InterPro"/>
</dbReference>
<dbReference type="Gene3D" id="1.25.70.10">
    <property type="entry name" value="Transcription termination factor 3, mitochondrial"/>
    <property type="match status" value="1"/>
</dbReference>